<dbReference type="UniPathway" id="UPA00042">
    <property type="reaction ID" value="UER00497"/>
</dbReference>
<dbReference type="GO" id="GO:0030170">
    <property type="term" value="F:pyridoxal phosphate binding"/>
    <property type="evidence" value="ECO:0007669"/>
    <property type="project" value="UniProtKB-UniRule"/>
</dbReference>
<dbReference type="GO" id="GO:0008784">
    <property type="term" value="F:alanine racemase activity"/>
    <property type="evidence" value="ECO:0007669"/>
    <property type="project" value="UniProtKB-UniRule"/>
</dbReference>
<evidence type="ECO:0000256" key="6">
    <source>
        <dbReference type="PIRSR" id="PIRSR600821-50"/>
    </source>
</evidence>
<comment type="caution">
    <text evidence="9">The sequence shown here is derived from an EMBL/GenBank/DDBJ whole genome shotgun (WGS) entry which is preliminary data.</text>
</comment>
<dbReference type="NCBIfam" id="TIGR00492">
    <property type="entry name" value="alr"/>
    <property type="match status" value="1"/>
</dbReference>
<feature type="active site" description="Proton acceptor; specific for D-alanine" evidence="5">
    <location>
        <position position="40"/>
    </location>
</feature>
<organism evidence="9 10">
    <name type="scientific">Limosilactobacillus ingluviei DSM 15946</name>
    <dbReference type="NCBI Taxonomy" id="1423760"/>
    <lineage>
        <taxon>Bacteria</taxon>
        <taxon>Bacillati</taxon>
        <taxon>Bacillota</taxon>
        <taxon>Bacilli</taxon>
        <taxon>Lactobacillales</taxon>
        <taxon>Lactobacillaceae</taxon>
        <taxon>Limosilactobacillus</taxon>
    </lineage>
</organism>
<dbReference type="AlphaFoldDB" id="A0A0R1UB88"/>
<name>A0A0R1UB88_9LACO</name>
<dbReference type="InterPro" id="IPR000821">
    <property type="entry name" value="Ala_racemase"/>
</dbReference>
<dbReference type="InterPro" id="IPR029066">
    <property type="entry name" value="PLP-binding_barrel"/>
</dbReference>
<evidence type="ECO:0000256" key="7">
    <source>
        <dbReference type="PIRSR" id="PIRSR600821-52"/>
    </source>
</evidence>
<comment type="pathway">
    <text evidence="5">Amino-acid biosynthesis; D-alanine biosynthesis; D-alanine from L-alanine: step 1/1.</text>
</comment>
<comment type="function">
    <text evidence="5">Catalyzes the interconversion of L-alanine and D-alanine. May also act on other amino acids.</text>
</comment>
<dbReference type="SMART" id="SM01005">
    <property type="entry name" value="Ala_racemase_C"/>
    <property type="match status" value="1"/>
</dbReference>
<dbReference type="RefSeq" id="WP_056955286.1">
    <property type="nucleotide sequence ID" value="NZ_AZFK01000077.1"/>
</dbReference>
<evidence type="ECO:0000256" key="3">
    <source>
        <dbReference type="ARBA" id="ARBA00022898"/>
    </source>
</evidence>
<dbReference type="PANTHER" id="PTHR30511:SF0">
    <property type="entry name" value="ALANINE RACEMASE, CATABOLIC-RELATED"/>
    <property type="match status" value="1"/>
</dbReference>
<dbReference type="PANTHER" id="PTHR30511">
    <property type="entry name" value="ALANINE RACEMASE"/>
    <property type="match status" value="1"/>
</dbReference>
<dbReference type="GO" id="GO:0009252">
    <property type="term" value="P:peptidoglycan biosynthetic process"/>
    <property type="evidence" value="ECO:0007669"/>
    <property type="project" value="TreeGrafter"/>
</dbReference>
<dbReference type="Gene3D" id="2.40.37.10">
    <property type="entry name" value="Lyase, Ornithine Decarboxylase, Chain A, domain 1"/>
    <property type="match status" value="1"/>
</dbReference>
<dbReference type="Pfam" id="PF00842">
    <property type="entry name" value="Ala_racemase_C"/>
    <property type="match status" value="1"/>
</dbReference>
<dbReference type="InterPro" id="IPR011079">
    <property type="entry name" value="Ala_racemase_C"/>
</dbReference>
<feature type="domain" description="Alanine racemase C-terminal" evidence="8">
    <location>
        <begin position="248"/>
        <end position="373"/>
    </location>
</feature>
<gene>
    <name evidence="9" type="ORF">FC43_GL000212</name>
</gene>
<feature type="binding site" evidence="5 7">
    <location>
        <position position="141"/>
    </location>
    <ligand>
        <name>substrate</name>
    </ligand>
</feature>
<comment type="similarity">
    <text evidence="5">Belongs to the alanine racemase family.</text>
</comment>
<dbReference type="Pfam" id="PF01168">
    <property type="entry name" value="Ala_racemase_N"/>
    <property type="match status" value="1"/>
</dbReference>
<dbReference type="SUPFAM" id="SSF50621">
    <property type="entry name" value="Alanine racemase C-terminal domain-like"/>
    <property type="match status" value="1"/>
</dbReference>
<evidence type="ECO:0000313" key="10">
    <source>
        <dbReference type="Proteomes" id="UP000050816"/>
    </source>
</evidence>
<keyword evidence="3 5" id="KW-0663">Pyridoxal phosphate</keyword>
<feature type="active site" description="Proton acceptor; specific for L-alanine" evidence="5">
    <location>
        <position position="269"/>
    </location>
</feature>
<dbReference type="EC" id="5.1.1.1" evidence="5"/>
<comment type="cofactor">
    <cofactor evidence="2 5 6">
        <name>pyridoxal 5'-phosphate</name>
        <dbReference type="ChEBI" id="CHEBI:597326"/>
    </cofactor>
</comment>
<dbReference type="Proteomes" id="UP000050816">
    <property type="component" value="Unassembled WGS sequence"/>
</dbReference>
<feature type="binding site" evidence="5 7">
    <location>
        <position position="316"/>
    </location>
    <ligand>
        <name>substrate</name>
    </ligand>
</feature>
<dbReference type="HAMAP" id="MF_01201">
    <property type="entry name" value="Ala_racemase"/>
    <property type="match status" value="1"/>
</dbReference>
<evidence type="ECO:0000259" key="8">
    <source>
        <dbReference type="SMART" id="SM01005"/>
    </source>
</evidence>
<dbReference type="SUPFAM" id="SSF51419">
    <property type="entry name" value="PLP-binding barrel"/>
    <property type="match status" value="1"/>
</dbReference>
<dbReference type="EMBL" id="AZFK01000077">
    <property type="protein sequence ID" value="KRL88280.1"/>
    <property type="molecule type" value="Genomic_DNA"/>
</dbReference>
<dbReference type="InterPro" id="IPR001608">
    <property type="entry name" value="Ala_racemase_N"/>
</dbReference>
<dbReference type="Gene3D" id="3.20.20.10">
    <property type="entry name" value="Alanine racemase"/>
    <property type="match status" value="1"/>
</dbReference>
<evidence type="ECO:0000256" key="2">
    <source>
        <dbReference type="ARBA" id="ARBA00001933"/>
    </source>
</evidence>
<evidence type="ECO:0000256" key="1">
    <source>
        <dbReference type="ARBA" id="ARBA00000316"/>
    </source>
</evidence>
<dbReference type="PATRIC" id="fig|1423760.3.peg.229"/>
<dbReference type="FunFam" id="2.40.37.10:FF:000006">
    <property type="entry name" value="Alanine racemase"/>
    <property type="match status" value="1"/>
</dbReference>
<dbReference type="GO" id="GO:0030632">
    <property type="term" value="P:D-alanine biosynthetic process"/>
    <property type="evidence" value="ECO:0007669"/>
    <property type="project" value="UniProtKB-UniRule"/>
</dbReference>
<dbReference type="PRINTS" id="PR00992">
    <property type="entry name" value="ALARACEMASE"/>
</dbReference>
<dbReference type="FunFam" id="3.20.20.10:FF:000002">
    <property type="entry name" value="Alanine racemase"/>
    <property type="match status" value="1"/>
</dbReference>
<dbReference type="InterPro" id="IPR020622">
    <property type="entry name" value="Ala_racemase_pyridoxalP-BS"/>
</dbReference>
<proteinExistence type="inferred from homology"/>
<evidence type="ECO:0000256" key="4">
    <source>
        <dbReference type="ARBA" id="ARBA00023235"/>
    </source>
</evidence>
<reference evidence="9 10" key="1">
    <citation type="journal article" date="2015" name="Genome Announc.">
        <title>Expanding the biotechnology potential of lactobacilli through comparative genomics of 213 strains and associated genera.</title>
        <authorList>
            <person name="Sun Z."/>
            <person name="Harris H.M."/>
            <person name="McCann A."/>
            <person name="Guo C."/>
            <person name="Argimon S."/>
            <person name="Zhang W."/>
            <person name="Yang X."/>
            <person name="Jeffery I.B."/>
            <person name="Cooney J.C."/>
            <person name="Kagawa T.F."/>
            <person name="Liu W."/>
            <person name="Song Y."/>
            <person name="Salvetti E."/>
            <person name="Wrobel A."/>
            <person name="Rasinkangas P."/>
            <person name="Parkhill J."/>
            <person name="Rea M.C."/>
            <person name="O'Sullivan O."/>
            <person name="Ritari J."/>
            <person name="Douillard F.P."/>
            <person name="Paul Ross R."/>
            <person name="Yang R."/>
            <person name="Briner A.E."/>
            <person name="Felis G.E."/>
            <person name="de Vos W.M."/>
            <person name="Barrangou R."/>
            <person name="Klaenhammer T.R."/>
            <person name="Caufield P.W."/>
            <person name="Cui Y."/>
            <person name="Zhang H."/>
            <person name="O'Toole P.W."/>
        </authorList>
    </citation>
    <scope>NUCLEOTIDE SEQUENCE [LARGE SCALE GENOMIC DNA]</scope>
    <source>
        <strain evidence="9 10">DSM 15946</strain>
    </source>
</reference>
<feature type="modified residue" description="N6-(pyridoxal phosphate)lysine" evidence="5 6">
    <location>
        <position position="40"/>
    </location>
</feature>
<dbReference type="PROSITE" id="PS00395">
    <property type="entry name" value="ALANINE_RACEMASE"/>
    <property type="match status" value="1"/>
</dbReference>
<evidence type="ECO:0000256" key="5">
    <source>
        <dbReference type="HAMAP-Rule" id="MF_01201"/>
    </source>
</evidence>
<dbReference type="InterPro" id="IPR009006">
    <property type="entry name" value="Ala_racemase/Decarboxylase_C"/>
</dbReference>
<comment type="catalytic activity">
    <reaction evidence="1 5">
        <text>L-alanine = D-alanine</text>
        <dbReference type="Rhea" id="RHEA:20249"/>
        <dbReference type="ChEBI" id="CHEBI:57416"/>
        <dbReference type="ChEBI" id="CHEBI:57972"/>
        <dbReference type="EC" id="5.1.1.1"/>
    </reaction>
</comment>
<sequence>MISAQLRDAKVVVDLAALKHNFRTQLAQLPAGSQILPVVKANAYGNGLVPVVNALKDEPAVGGFCVALLDEGLALRAAGVNQLTLVLGITPVQYAPVAARAGISLTVGDVAWLKAYLQLAQASQLTTPLKVHLGIDTGMGRIGFTDPAALQEAVALLADPHFEFEGLFTHFATADSADDQYFKAQVAKWQAMLAVVKEKPRYVHAANSATALWHSDQVAVNYVRMGISLYGCNPSGCELTPTWSLQPVTALEARLTFVKQLKKGASVSYGATHTAPTDEWVGTVPVGYADGYPRSLSGGSVLINGQRCPILGRICMDQFMVRLPQALPVGTKVVLIGKSGDAEITATDLADRLGTINYEVLTGLSDRLAREYRE</sequence>
<accession>A0A0R1UB88</accession>
<protein>
    <recommendedName>
        <fullName evidence="5">Alanine racemase</fullName>
        <ecNumber evidence="5">5.1.1.1</ecNumber>
    </recommendedName>
</protein>
<dbReference type="GO" id="GO:0005829">
    <property type="term" value="C:cytosol"/>
    <property type="evidence" value="ECO:0007669"/>
    <property type="project" value="TreeGrafter"/>
</dbReference>
<evidence type="ECO:0000313" key="9">
    <source>
        <dbReference type="EMBL" id="KRL88280.1"/>
    </source>
</evidence>
<keyword evidence="4 5" id="KW-0413">Isomerase</keyword>
<dbReference type="CDD" id="cd00430">
    <property type="entry name" value="PLPDE_III_AR"/>
    <property type="match status" value="1"/>
</dbReference>